<sequence>MPTHVRISFQLTRFVMKTAIKILALAIALAAQPVFAGRDPGERLEHMKKELKLTPEQTEQVRKILEEFEPQRKALHEQKRALHEQVRSRLKAVLSKEQGEKLDKMAEERRARHHRGWDTEPGKSPSP</sequence>
<dbReference type="Gene3D" id="1.20.120.1490">
    <property type="match status" value="1"/>
</dbReference>
<evidence type="ECO:0000256" key="2">
    <source>
        <dbReference type="SAM" id="SignalP"/>
    </source>
</evidence>
<dbReference type="EMBL" id="AE017282">
    <property type="protein sequence ID" value="AAU91703.1"/>
    <property type="molecule type" value="Genomic_DNA"/>
</dbReference>
<keyword evidence="2" id="KW-0732">Signal</keyword>
<dbReference type="STRING" id="243233.MCA2280"/>
<evidence type="ECO:0000313" key="3">
    <source>
        <dbReference type="EMBL" id="AAU91703.1"/>
    </source>
</evidence>
<dbReference type="GO" id="GO:0042597">
    <property type="term" value="C:periplasmic space"/>
    <property type="evidence" value="ECO:0007669"/>
    <property type="project" value="InterPro"/>
</dbReference>
<gene>
    <name evidence="3" type="ordered locus">MCA2280</name>
</gene>
<name>Q605K2_METCA</name>
<dbReference type="KEGG" id="mca:MCA2280"/>
<dbReference type="InterPro" id="IPR012899">
    <property type="entry name" value="LTXXQ"/>
</dbReference>
<accession>Q605K2</accession>
<dbReference type="Proteomes" id="UP000006821">
    <property type="component" value="Chromosome"/>
</dbReference>
<reference evidence="3 4" key="1">
    <citation type="journal article" date="2004" name="PLoS Biol.">
        <title>Genomic insights into methanotrophy: the complete genome sequence of Methylococcus capsulatus (Bath).</title>
        <authorList>
            <person name="Ward N.L."/>
            <person name="Larsen O."/>
            <person name="Sakwa J."/>
            <person name="Bruseth L."/>
            <person name="Khouri H.M."/>
            <person name="Durkin A.S."/>
            <person name="Dimitrov G."/>
            <person name="Jiang L."/>
            <person name="Scanlan D."/>
            <person name="Kang K.H."/>
            <person name="Lewis M.R."/>
            <person name="Nelson K.E."/>
            <person name="Methe B.A."/>
            <person name="Wu M."/>
            <person name="Heidelberg J.F."/>
            <person name="Paulsen I.T."/>
            <person name="Fouts D.E."/>
            <person name="Ravel J."/>
            <person name="Tettelin H."/>
            <person name="Ren Q."/>
            <person name="Read T.D."/>
            <person name="DeBoy R.T."/>
            <person name="Seshadri R."/>
            <person name="Salzberg S.L."/>
            <person name="Jensen H.B."/>
            <person name="Birkeland N.K."/>
            <person name="Nelson W.C."/>
            <person name="Dodson R.J."/>
            <person name="Grindhaug S.H."/>
            <person name="Holt I.E."/>
            <person name="Eidhammer I."/>
            <person name="Jonasen I."/>
            <person name="Vanaken S."/>
            <person name="Utterback T.R."/>
            <person name="Feldblyum T.V."/>
            <person name="Fraser C.M."/>
            <person name="Lillehaug J.R."/>
            <person name="Eisen J.A."/>
        </authorList>
    </citation>
    <scope>NUCLEOTIDE SEQUENCE [LARGE SCALE GENOMIC DNA]</scope>
    <source>
        <strain evidence="4">ATCC 33009 / NCIMB 11132 / Bath</strain>
    </source>
</reference>
<dbReference type="HOGENOM" id="CLU_1967962_0_0_6"/>
<dbReference type="AlphaFoldDB" id="Q605K2"/>
<organism evidence="3 4">
    <name type="scientific">Methylococcus capsulatus (strain ATCC 33009 / NCIMB 11132 / Bath)</name>
    <dbReference type="NCBI Taxonomy" id="243233"/>
    <lineage>
        <taxon>Bacteria</taxon>
        <taxon>Pseudomonadati</taxon>
        <taxon>Pseudomonadota</taxon>
        <taxon>Gammaproteobacteria</taxon>
        <taxon>Methylococcales</taxon>
        <taxon>Methylococcaceae</taxon>
        <taxon>Methylococcus</taxon>
    </lineage>
</organism>
<feature type="compositionally biased region" description="Basic and acidic residues" evidence="1">
    <location>
        <begin position="97"/>
        <end position="121"/>
    </location>
</feature>
<proteinExistence type="predicted"/>
<evidence type="ECO:0008006" key="5">
    <source>
        <dbReference type="Google" id="ProtNLM"/>
    </source>
</evidence>
<feature type="chain" id="PRO_5004265577" description="Zinc resistance-associated protein" evidence="2">
    <location>
        <begin position="37"/>
        <end position="127"/>
    </location>
</feature>
<evidence type="ECO:0000313" key="4">
    <source>
        <dbReference type="Proteomes" id="UP000006821"/>
    </source>
</evidence>
<evidence type="ECO:0000256" key="1">
    <source>
        <dbReference type="SAM" id="MobiDB-lite"/>
    </source>
</evidence>
<protein>
    <recommendedName>
        <fullName evidence="5">Zinc resistance-associated protein</fullName>
    </recommendedName>
</protein>
<feature type="signal peptide" evidence="2">
    <location>
        <begin position="1"/>
        <end position="36"/>
    </location>
</feature>
<feature type="region of interest" description="Disordered" evidence="1">
    <location>
        <begin position="92"/>
        <end position="127"/>
    </location>
</feature>
<dbReference type="Pfam" id="PF07813">
    <property type="entry name" value="LTXXQ"/>
    <property type="match status" value="1"/>
</dbReference>